<keyword evidence="3" id="KW-1185">Reference proteome</keyword>
<accession>A0ABZ3EAR1</accession>
<dbReference type="PANTHER" id="PTHR30347">
    <property type="entry name" value="POTASSIUM CHANNEL RELATED"/>
    <property type="match status" value="1"/>
</dbReference>
<name>A0ABZ3EAR1_9GAMM</name>
<dbReference type="NCBIfam" id="NF033545">
    <property type="entry name" value="transpos_IS630"/>
    <property type="match status" value="1"/>
</dbReference>
<dbReference type="InterPro" id="IPR036397">
    <property type="entry name" value="RNaseH_sf"/>
</dbReference>
<dbReference type="SUPFAM" id="SSF53098">
    <property type="entry name" value="Ribonuclease H-like"/>
    <property type="match status" value="1"/>
</dbReference>
<geneLocation type="plasmid" evidence="2 3">
    <name>unnamed1</name>
</geneLocation>
<reference evidence="2 3" key="1">
    <citation type="submission" date="2024-04" db="EMBL/GenBank/DDBJ databases">
        <title>Marinobacter sp. SBY-1.</title>
        <authorList>
            <person name="Pan C."/>
        </authorList>
    </citation>
    <scope>NUCLEOTIDE SEQUENCE [LARGE SCALE GENOMIC DNA]</scope>
    <source>
        <strain evidence="2 3">SBY-1</strain>
        <plasmid evidence="2 3">unnamed1</plasmid>
    </source>
</reference>
<dbReference type="Pfam" id="PF13358">
    <property type="entry name" value="DDE_3"/>
    <property type="match status" value="1"/>
</dbReference>
<evidence type="ECO:0000313" key="3">
    <source>
        <dbReference type="Proteomes" id="UP001445268"/>
    </source>
</evidence>
<dbReference type="InterPro" id="IPR009057">
    <property type="entry name" value="Homeodomain-like_sf"/>
</dbReference>
<dbReference type="InterPro" id="IPR012337">
    <property type="entry name" value="RNaseH-like_sf"/>
</dbReference>
<organism evidence="2 3">
    <name type="scientific">Marinobacter alkaliphilus</name>
    <dbReference type="NCBI Taxonomy" id="254719"/>
    <lineage>
        <taxon>Bacteria</taxon>
        <taxon>Pseudomonadati</taxon>
        <taxon>Pseudomonadota</taxon>
        <taxon>Gammaproteobacteria</taxon>
        <taxon>Pseudomonadales</taxon>
        <taxon>Marinobacteraceae</taxon>
        <taxon>Marinobacter</taxon>
    </lineage>
</organism>
<gene>
    <name evidence="2" type="ORF">AAGT77_19270</name>
</gene>
<dbReference type="EMBL" id="CP152381">
    <property type="protein sequence ID" value="XAF56072.1"/>
    <property type="molecule type" value="Genomic_DNA"/>
</dbReference>
<keyword evidence="2" id="KW-0614">Plasmid</keyword>
<feature type="domain" description="Tc1-like transposase DDE" evidence="1">
    <location>
        <begin position="174"/>
        <end position="318"/>
    </location>
</feature>
<dbReference type="RefSeq" id="WP_342632661.1">
    <property type="nucleotide sequence ID" value="NZ_CP152381.1"/>
</dbReference>
<dbReference type="PANTHER" id="PTHR30347:SF1">
    <property type="entry name" value="MECHANOSENSITIVE CHANNEL MSCK"/>
    <property type="match status" value="1"/>
</dbReference>
<dbReference type="InterPro" id="IPR047655">
    <property type="entry name" value="Transpos_IS630-like"/>
</dbReference>
<protein>
    <submittedName>
        <fullName evidence="2">IS630 family transposase</fullName>
    </submittedName>
</protein>
<dbReference type="Pfam" id="PF13565">
    <property type="entry name" value="HTH_32"/>
    <property type="match status" value="1"/>
</dbReference>
<dbReference type="SUPFAM" id="SSF46689">
    <property type="entry name" value="Homeodomain-like"/>
    <property type="match status" value="1"/>
</dbReference>
<evidence type="ECO:0000259" key="1">
    <source>
        <dbReference type="Pfam" id="PF13358"/>
    </source>
</evidence>
<dbReference type="InterPro" id="IPR052702">
    <property type="entry name" value="MscS-like_channel"/>
</dbReference>
<dbReference type="Gene3D" id="3.30.420.10">
    <property type="entry name" value="Ribonuclease H-like superfamily/Ribonuclease H"/>
    <property type="match status" value="1"/>
</dbReference>
<evidence type="ECO:0000313" key="2">
    <source>
        <dbReference type="EMBL" id="XAF56072.1"/>
    </source>
</evidence>
<dbReference type="Proteomes" id="UP001445268">
    <property type="component" value="Plasmid unnamed1"/>
</dbReference>
<proteinExistence type="predicted"/>
<sequence>MARKPAPFNLTVNDQLELESWLRTSTLSQNLVQRARIVLALNAGEPPKAVAERLETSTPTVFKWRNRYIEQGLSGLQDAPRPGQPRKLDRKKVKSILDDTVKKLPKESTHWSVRLMAEYAGVSRWQVHQIWKAADLKPHRLKTFKISNDPDFAEKVFDVVGLYLNPPDNALVLSVDEKTQIQALDRTQPKLQLKPGQIERRTHDYKRHGTTSLYAALNILNGEVIGRITQRHRAKEFLDFLRQIDRETPKEQDLHLILDNSSTHKTPEVKAWLEKHPRFKLHFTPTSASWLNAVEGWFGQLERRALYRGIFTSVGELKTAIRRFIKTHNEKLAKPFRWHKSAETIMTSVARAKLSVIDNK</sequence>
<dbReference type="InterPro" id="IPR038717">
    <property type="entry name" value="Tc1-like_DDE_dom"/>
</dbReference>